<evidence type="ECO:0000259" key="1">
    <source>
        <dbReference type="Pfam" id="PF04606"/>
    </source>
</evidence>
<protein>
    <recommendedName>
        <fullName evidence="1">Zinc finger Ogr/Delta-type domain-containing protein</fullName>
    </recommendedName>
</protein>
<dbReference type="OrthoDB" id="7362772at2"/>
<evidence type="ECO:0000313" key="2">
    <source>
        <dbReference type="EMBL" id="PPL15495.1"/>
    </source>
</evidence>
<comment type="caution">
    <text evidence="2">The sequence shown here is derived from an EMBL/GenBank/DDBJ whole genome shotgun (WGS) entry which is preliminary data.</text>
</comment>
<dbReference type="InterPro" id="IPR007684">
    <property type="entry name" value="Znf_Ogr/Delta"/>
</dbReference>
<evidence type="ECO:0000313" key="3">
    <source>
        <dbReference type="Proteomes" id="UP000242231"/>
    </source>
</evidence>
<dbReference type="Proteomes" id="UP000242231">
    <property type="component" value="Unassembled WGS sequence"/>
</dbReference>
<name>A0A2P5TKB1_9GAMM</name>
<dbReference type="AlphaFoldDB" id="A0A2P5TKB1"/>
<dbReference type="EMBL" id="MPZM01000031">
    <property type="protein sequence ID" value="PPL15495.1"/>
    <property type="molecule type" value="Genomic_DNA"/>
</dbReference>
<proteinExistence type="predicted"/>
<organism evidence="2 3">
    <name type="scientific">Oceanisphaera arctica</name>
    <dbReference type="NCBI Taxonomy" id="641510"/>
    <lineage>
        <taxon>Bacteria</taxon>
        <taxon>Pseudomonadati</taxon>
        <taxon>Pseudomonadota</taxon>
        <taxon>Gammaproteobacteria</taxon>
        <taxon>Aeromonadales</taxon>
        <taxon>Aeromonadaceae</taxon>
        <taxon>Oceanisphaera</taxon>
    </lineage>
</organism>
<dbReference type="Pfam" id="PF04606">
    <property type="entry name" value="Ogr_Delta"/>
    <property type="match status" value="1"/>
</dbReference>
<accession>A0A2P5TKB1</accession>
<sequence length="70" mass="7921">MRRSCPHCEAPARIRTSEAQSALSRITKYQCSNIDCCHVWVEGSEVLYSIVPSASPNPTVKIPVRYKERN</sequence>
<feature type="domain" description="Zinc finger Ogr/Delta-type" evidence="1">
    <location>
        <begin position="5"/>
        <end position="45"/>
    </location>
</feature>
<reference evidence="3" key="1">
    <citation type="submission" date="2016-11" db="EMBL/GenBank/DDBJ databases">
        <authorList>
            <person name="Sisinthy S."/>
            <person name="Ara S."/>
            <person name="Gundlapally S.R."/>
        </authorList>
    </citation>
    <scope>NUCLEOTIDE SEQUENCE [LARGE SCALE GENOMIC DNA]</scope>
    <source>
        <strain evidence="3">V1-41</strain>
    </source>
</reference>
<gene>
    <name evidence="2" type="ORF">UN63_12365</name>
</gene>
<keyword evidence="3" id="KW-1185">Reference proteome</keyword>